<dbReference type="HOGENOM" id="CLU_1768368_0_0_1"/>
<dbReference type="AlphaFoldDB" id="A0A067P2T0"/>
<name>A0A067P2T0_9AGAM</name>
<proteinExistence type="predicted"/>
<sequence length="147" mass="16121">MSISGGGESDADIIGWLNCLQSAREVTLDLTGLVRGHRQQTFIEYFSSEAVGSSGQPEPCKFPLMRRLTICGLQSSPSVIEALVSMVRSRCRLHSPESSSSLETPTTLLFASFGKHFTIQLEPRLRDCVAAGLTLHFHCEVAIYESM</sequence>
<gene>
    <name evidence="1" type="ORF">JAAARDRAFT_43022</name>
</gene>
<protein>
    <submittedName>
        <fullName evidence="1">Uncharacterized protein</fullName>
    </submittedName>
</protein>
<organism evidence="1 2">
    <name type="scientific">Jaapia argillacea MUCL 33604</name>
    <dbReference type="NCBI Taxonomy" id="933084"/>
    <lineage>
        <taxon>Eukaryota</taxon>
        <taxon>Fungi</taxon>
        <taxon>Dikarya</taxon>
        <taxon>Basidiomycota</taxon>
        <taxon>Agaricomycotina</taxon>
        <taxon>Agaricomycetes</taxon>
        <taxon>Agaricomycetidae</taxon>
        <taxon>Jaapiales</taxon>
        <taxon>Jaapiaceae</taxon>
        <taxon>Jaapia</taxon>
    </lineage>
</organism>
<evidence type="ECO:0000313" key="1">
    <source>
        <dbReference type="EMBL" id="KDQ49233.1"/>
    </source>
</evidence>
<keyword evidence="2" id="KW-1185">Reference proteome</keyword>
<dbReference type="EMBL" id="KL197794">
    <property type="protein sequence ID" value="KDQ49233.1"/>
    <property type="molecule type" value="Genomic_DNA"/>
</dbReference>
<dbReference type="InParanoid" id="A0A067P2T0"/>
<evidence type="ECO:0000313" key="2">
    <source>
        <dbReference type="Proteomes" id="UP000027265"/>
    </source>
</evidence>
<accession>A0A067P2T0</accession>
<reference evidence="2" key="1">
    <citation type="journal article" date="2014" name="Proc. Natl. Acad. Sci. U.S.A.">
        <title>Extensive sampling of basidiomycete genomes demonstrates inadequacy of the white-rot/brown-rot paradigm for wood decay fungi.</title>
        <authorList>
            <person name="Riley R."/>
            <person name="Salamov A.A."/>
            <person name="Brown D.W."/>
            <person name="Nagy L.G."/>
            <person name="Floudas D."/>
            <person name="Held B.W."/>
            <person name="Levasseur A."/>
            <person name="Lombard V."/>
            <person name="Morin E."/>
            <person name="Otillar R."/>
            <person name="Lindquist E.A."/>
            <person name="Sun H."/>
            <person name="LaButti K.M."/>
            <person name="Schmutz J."/>
            <person name="Jabbour D."/>
            <person name="Luo H."/>
            <person name="Baker S.E."/>
            <person name="Pisabarro A.G."/>
            <person name="Walton J.D."/>
            <person name="Blanchette R.A."/>
            <person name="Henrissat B."/>
            <person name="Martin F."/>
            <person name="Cullen D."/>
            <person name="Hibbett D.S."/>
            <person name="Grigoriev I.V."/>
        </authorList>
    </citation>
    <scope>NUCLEOTIDE SEQUENCE [LARGE SCALE GENOMIC DNA]</scope>
    <source>
        <strain evidence="2">MUCL 33604</strain>
    </source>
</reference>
<dbReference type="Proteomes" id="UP000027265">
    <property type="component" value="Unassembled WGS sequence"/>
</dbReference>